<dbReference type="PANTHER" id="PTHR43794:SF11">
    <property type="entry name" value="AMIDOHYDROLASE-RELATED DOMAIN-CONTAINING PROTEIN"/>
    <property type="match status" value="1"/>
</dbReference>
<evidence type="ECO:0000256" key="4">
    <source>
        <dbReference type="HAMAP-Rule" id="MF_01281"/>
    </source>
</evidence>
<comment type="similarity">
    <text evidence="4">Belongs to the metallo-dependent hydrolases superfamily. MTA/SAH deaminase family.</text>
</comment>
<feature type="binding site" evidence="4">
    <location>
        <position position="72"/>
    </location>
    <ligand>
        <name>Zn(2+)</name>
        <dbReference type="ChEBI" id="CHEBI:29105"/>
    </ligand>
</feature>
<keyword evidence="3 4" id="KW-0862">Zinc</keyword>
<comment type="caution">
    <text evidence="6">The sequence shown here is derived from an EMBL/GenBank/DDBJ whole genome shotgun (WGS) entry which is preliminary data.</text>
</comment>
<evidence type="ECO:0000256" key="3">
    <source>
        <dbReference type="ARBA" id="ARBA00022833"/>
    </source>
</evidence>
<dbReference type="CDD" id="cd01298">
    <property type="entry name" value="ATZ_TRZ_like"/>
    <property type="match status" value="1"/>
</dbReference>
<comment type="catalytic activity">
    <reaction evidence="4">
        <text>S-adenosyl-L-homocysteine + H2O + H(+) = S-inosyl-L-homocysteine + NH4(+)</text>
        <dbReference type="Rhea" id="RHEA:20716"/>
        <dbReference type="ChEBI" id="CHEBI:15377"/>
        <dbReference type="ChEBI" id="CHEBI:15378"/>
        <dbReference type="ChEBI" id="CHEBI:28938"/>
        <dbReference type="ChEBI" id="CHEBI:57856"/>
        <dbReference type="ChEBI" id="CHEBI:57985"/>
        <dbReference type="EC" id="3.5.4.28"/>
    </reaction>
</comment>
<protein>
    <recommendedName>
        <fullName evidence="4">5-methylthioadenosine/S-adenosylhomocysteine deaminase</fullName>
        <shortName evidence="4">MTA/SAH deaminase</shortName>
        <ecNumber evidence="4">3.5.4.28</ecNumber>
        <ecNumber evidence="4">3.5.4.31</ecNumber>
    </recommendedName>
</protein>
<evidence type="ECO:0000313" key="6">
    <source>
        <dbReference type="EMBL" id="MBN1573757.1"/>
    </source>
</evidence>
<dbReference type="InterPro" id="IPR011059">
    <property type="entry name" value="Metal-dep_hydrolase_composite"/>
</dbReference>
<feature type="binding site" evidence="4">
    <location>
        <position position="220"/>
    </location>
    <ligand>
        <name>Zn(2+)</name>
        <dbReference type="ChEBI" id="CHEBI:29105"/>
    </ligand>
</feature>
<dbReference type="Gene3D" id="3.20.20.140">
    <property type="entry name" value="Metal-dependent hydrolases"/>
    <property type="match status" value="1"/>
</dbReference>
<name>A0A9D8KFQ0_9DELT</name>
<dbReference type="Pfam" id="PF01979">
    <property type="entry name" value="Amidohydro_1"/>
    <property type="match status" value="1"/>
</dbReference>
<comment type="catalytic activity">
    <reaction evidence="4">
        <text>S-methyl-5'-thioadenosine + H2O + H(+) = S-methyl-5'-thioinosine + NH4(+)</text>
        <dbReference type="Rhea" id="RHEA:25025"/>
        <dbReference type="ChEBI" id="CHEBI:15377"/>
        <dbReference type="ChEBI" id="CHEBI:15378"/>
        <dbReference type="ChEBI" id="CHEBI:17509"/>
        <dbReference type="ChEBI" id="CHEBI:28938"/>
        <dbReference type="ChEBI" id="CHEBI:48595"/>
        <dbReference type="EC" id="3.5.4.31"/>
    </reaction>
</comment>
<dbReference type="EMBL" id="JAFGIX010000054">
    <property type="protein sequence ID" value="MBN1573757.1"/>
    <property type="molecule type" value="Genomic_DNA"/>
</dbReference>
<reference evidence="6" key="1">
    <citation type="journal article" date="2021" name="Environ. Microbiol.">
        <title>Genomic characterization of three novel Desulfobacterota classes expand the metabolic and phylogenetic diversity of the phylum.</title>
        <authorList>
            <person name="Murphy C.L."/>
            <person name="Biggerstaff J."/>
            <person name="Eichhorn A."/>
            <person name="Ewing E."/>
            <person name="Shahan R."/>
            <person name="Soriano D."/>
            <person name="Stewart S."/>
            <person name="VanMol K."/>
            <person name="Walker R."/>
            <person name="Walters P."/>
            <person name="Elshahed M.S."/>
            <person name="Youssef N.H."/>
        </authorList>
    </citation>
    <scope>NUCLEOTIDE SEQUENCE</scope>
    <source>
        <strain evidence="6">Zod_Metabat.24</strain>
    </source>
</reference>
<evidence type="ECO:0000259" key="5">
    <source>
        <dbReference type="Pfam" id="PF01979"/>
    </source>
</evidence>
<gene>
    <name evidence="4" type="primary">mtaD</name>
    <name evidence="6" type="ORF">JW984_11230</name>
</gene>
<dbReference type="FunFam" id="3.20.20.140:FF:000014">
    <property type="entry name" value="5-methylthioadenosine/S-adenosylhomocysteine deaminase"/>
    <property type="match status" value="1"/>
</dbReference>
<dbReference type="Gene3D" id="2.30.40.10">
    <property type="entry name" value="Urease, subunit C, domain 1"/>
    <property type="match status" value="1"/>
</dbReference>
<dbReference type="EC" id="3.5.4.31" evidence="4"/>
<dbReference type="SUPFAM" id="SSF51338">
    <property type="entry name" value="Composite domain of metallo-dependent hydrolases"/>
    <property type="match status" value="1"/>
</dbReference>
<dbReference type="EC" id="3.5.4.28" evidence="4"/>
<feature type="binding site" evidence="4">
    <location>
        <position position="193"/>
    </location>
    <ligand>
        <name>substrate</name>
    </ligand>
</feature>
<evidence type="ECO:0000313" key="7">
    <source>
        <dbReference type="Proteomes" id="UP000809273"/>
    </source>
</evidence>
<keyword evidence="2 4" id="KW-0378">Hydrolase</keyword>
<dbReference type="InterPro" id="IPR023512">
    <property type="entry name" value="Deaminase_MtaD/DadD"/>
</dbReference>
<dbReference type="InterPro" id="IPR006680">
    <property type="entry name" value="Amidohydro-rel"/>
</dbReference>
<dbReference type="HAMAP" id="MF_01281">
    <property type="entry name" value="MTA_SAH_deamin"/>
    <property type="match status" value="1"/>
</dbReference>
<dbReference type="AlphaFoldDB" id="A0A9D8KFQ0"/>
<dbReference type="GO" id="GO:0090614">
    <property type="term" value="F:5'-methylthioadenosine deaminase activity"/>
    <property type="evidence" value="ECO:0007669"/>
    <property type="project" value="UniProtKB-UniRule"/>
</dbReference>
<feature type="binding site" evidence="4">
    <location>
        <position position="308"/>
    </location>
    <ligand>
        <name>substrate</name>
    </ligand>
</feature>
<sequence>MTEKVDLIIKNGTVLSFDENDNRFDNGVVIVKDGVIVDVGEQIDILRDYDAKEVIDVDGDLIMPGLINGHTHAAMSALRGYSDDLPLDQWLEHIIPAENKIMGKEMVYWGTLVSAAEMIRSGITTVCDSYFFEEDAARAFIKSGMRAICAQGVVDFPTPQWQDPAAKFDVVEEFLDNFPEDDSGMVMPALFVHAPYTASPETYHRAGDLASKSNARVFTHLAETEGEVEDIRKKYGRTPVRHLEKEGVLNESFTAVHVNWVDDGEIEILSSYGSSVVVCPGSGAKLAAGVAPVTAFIDAGIPVGLGTDGPASNNRQDLFYEMDMLAKLQKVISKDAASIKAKTVLATVLFLGAEALGMEEKIGCLKKGMAADIIIVDLTRPHAAPLFDYPSHLVYSARGFDVKTNIINGRVVYHWGKVYPFDEPGAIARLFEIGNRLI</sequence>
<dbReference type="Proteomes" id="UP000809273">
    <property type="component" value="Unassembled WGS sequence"/>
</dbReference>
<accession>A0A9D8KFQ0</accession>
<evidence type="ECO:0000256" key="1">
    <source>
        <dbReference type="ARBA" id="ARBA00022723"/>
    </source>
</evidence>
<comment type="caution">
    <text evidence="4">Lacks conserved residue(s) required for the propagation of feature annotation.</text>
</comment>
<feature type="domain" description="Amidohydrolase-related" evidence="5">
    <location>
        <begin position="62"/>
        <end position="412"/>
    </location>
</feature>
<reference evidence="6" key="2">
    <citation type="submission" date="2021-01" db="EMBL/GenBank/DDBJ databases">
        <authorList>
            <person name="Hahn C.R."/>
            <person name="Youssef N.H."/>
            <person name="Elshahed M."/>
        </authorList>
    </citation>
    <scope>NUCLEOTIDE SEQUENCE</scope>
    <source>
        <strain evidence="6">Zod_Metabat.24</strain>
    </source>
</reference>
<proteinExistence type="inferred from homology"/>
<dbReference type="InterPro" id="IPR032466">
    <property type="entry name" value="Metal_Hydrolase"/>
</dbReference>
<comment type="cofactor">
    <cofactor evidence="4">
        <name>Zn(2+)</name>
        <dbReference type="ChEBI" id="CHEBI:29105"/>
    </cofactor>
    <text evidence="4">Binds 1 zinc ion per subunit.</text>
</comment>
<evidence type="ECO:0000256" key="2">
    <source>
        <dbReference type="ARBA" id="ARBA00022801"/>
    </source>
</evidence>
<comment type="function">
    <text evidence="4">Catalyzes the deamination of 5-methylthioadenosine and S-adenosyl-L-homocysteine into 5-methylthioinosine and S-inosyl-L-homocysteine, respectively. Is also able to deaminate adenosine.</text>
</comment>
<feature type="binding site" evidence="4">
    <location>
        <position position="308"/>
    </location>
    <ligand>
        <name>Zn(2+)</name>
        <dbReference type="ChEBI" id="CHEBI:29105"/>
    </ligand>
</feature>
<feature type="binding site" evidence="4">
    <location>
        <position position="98"/>
    </location>
    <ligand>
        <name>substrate</name>
    </ligand>
</feature>
<feature type="binding site" evidence="4">
    <location>
        <position position="223"/>
    </location>
    <ligand>
        <name>substrate</name>
    </ligand>
</feature>
<keyword evidence="1 4" id="KW-0479">Metal-binding</keyword>
<dbReference type="GO" id="GO:0046872">
    <property type="term" value="F:metal ion binding"/>
    <property type="evidence" value="ECO:0007669"/>
    <property type="project" value="UniProtKB-KW"/>
</dbReference>
<dbReference type="InterPro" id="IPR050287">
    <property type="entry name" value="MTA/SAH_deaminase"/>
</dbReference>
<dbReference type="PANTHER" id="PTHR43794">
    <property type="entry name" value="AMINOHYDROLASE SSNA-RELATED"/>
    <property type="match status" value="1"/>
</dbReference>
<organism evidence="6 7">
    <name type="scientific">Candidatus Zymogenus saltonus</name>
    <dbReference type="NCBI Taxonomy" id="2844893"/>
    <lineage>
        <taxon>Bacteria</taxon>
        <taxon>Deltaproteobacteria</taxon>
        <taxon>Candidatus Zymogenia</taxon>
        <taxon>Candidatus Zymogeniales</taxon>
        <taxon>Candidatus Zymogenaceae</taxon>
        <taxon>Candidatus Zymogenus</taxon>
    </lineage>
</organism>
<feature type="binding site" evidence="4">
    <location>
        <position position="70"/>
    </location>
    <ligand>
        <name>Zn(2+)</name>
        <dbReference type="ChEBI" id="CHEBI:29105"/>
    </ligand>
</feature>
<dbReference type="GO" id="GO:0050270">
    <property type="term" value="F:S-adenosylhomocysteine deaminase activity"/>
    <property type="evidence" value="ECO:0007669"/>
    <property type="project" value="UniProtKB-UniRule"/>
</dbReference>
<dbReference type="SUPFAM" id="SSF51556">
    <property type="entry name" value="Metallo-dependent hydrolases"/>
    <property type="match status" value="1"/>
</dbReference>